<feature type="signal peptide" evidence="6">
    <location>
        <begin position="1"/>
        <end position="17"/>
    </location>
</feature>
<accession>A0A1B6LHG4</accession>
<protein>
    <recommendedName>
        <fullName evidence="7">Peptidase S1 domain-containing protein</fullName>
    </recommendedName>
</protein>
<organism evidence="8">
    <name type="scientific">Graphocephala atropunctata</name>
    <dbReference type="NCBI Taxonomy" id="36148"/>
    <lineage>
        <taxon>Eukaryota</taxon>
        <taxon>Metazoa</taxon>
        <taxon>Ecdysozoa</taxon>
        <taxon>Arthropoda</taxon>
        <taxon>Hexapoda</taxon>
        <taxon>Insecta</taxon>
        <taxon>Pterygota</taxon>
        <taxon>Neoptera</taxon>
        <taxon>Paraneoptera</taxon>
        <taxon>Hemiptera</taxon>
        <taxon>Auchenorrhyncha</taxon>
        <taxon>Membracoidea</taxon>
        <taxon>Cicadellidae</taxon>
        <taxon>Cicadellinae</taxon>
        <taxon>Cicadellini</taxon>
        <taxon>Graphocephala</taxon>
    </lineage>
</organism>
<name>A0A1B6LHG4_9HEMI</name>
<dbReference type="SMART" id="SM00020">
    <property type="entry name" value="Tryp_SPc"/>
    <property type="match status" value="1"/>
</dbReference>
<sequence>MLTWLLPICLGLQLVWAQEDMQVSRQLAANTSAFPYQVLISQFEEGPKCGGVLVADKYILTSATCVLDFGGIKKFLEEAVLYGGGTSLLFDLGNVADAVIHPQYTVNPMAFDVALVKYVPEENGPRLNSAVFNGTLSEETACVMSSWWLVPDQWPERLVWMPLSLTPCSTPDPNLICFTGENALFHKDDLGSPVVCGGVLTGMVPRGGGRRAVNLTSDYSWIIETMLELATTQSPSDSSVTDDSKVYLLQIIDKLNHFSSERSDSDHFGDHLTNWNNQIVVPLSYVLFAMVIFFFVLLFFIILFTVVLVYYSRK</sequence>
<keyword evidence="5" id="KW-1133">Transmembrane helix</keyword>
<keyword evidence="3" id="KW-0720">Serine protease</keyword>
<proteinExistence type="predicted"/>
<dbReference type="Pfam" id="PF00089">
    <property type="entry name" value="Trypsin"/>
    <property type="match status" value="1"/>
</dbReference>
<dbReference type="InterPro" id="IPR043504">
    <property type="entry name" value="Peptidase_S1_PA_chymotrypsin"/>
</dbReference>
<gene>
    <name evidence="8" type="ORF">g.24228</name>
</gene>
<dbReference type="GO" id="GO:0004252">
    <property type="term" value="F:serine-type endopeptidase activity"/>
    <property type="evidence" value="ECO:0007669"/>
    <property type="project" value="InterPro"/>
</dbReference>
<dbReference type="InterPro" id="IPR001254">
    <property type="entry name" value="Trypsin_dom"/>
</dbReference>
<evidence type="ECO:0000259" key="7">
    <source>
        <dbReference type="PROSITE" id="PS50240"/>
    </source>
</evidence>
<dbReference type="PROSITE" id="PS50240">
    <property type="entry name" value="TRYPSIN_DOM"/>
    <property type="match status" value="1"/>
</dbReference>
<dbReference type="SUPFAM" id="SSF50494">
    <property type="entry name" value="Trypsin-like serine proteases"/>
    <property type="match status" value="1"/>
</dbReference>
<dbReference type="Gene3D" id="2.40.10.10">
    <property type="entry name" value="Trypsin-like serine proteases"/>
    <property type="match status" value="1"/>
</dbReference>
<evidence type="ECO:0000256" key="5">
    <source>
        <dbReference type="SAM" id="Phobius"/>
    </source>
</evidence>
<keyword evidence="5" id="KW-0812">Transmembrane</keyword>
<dbReference type="InterPro" id="IPR009003">
    <property type="entry name" value="Peptidase_S1_PA"/>
</dbReference>
<feature type="transmembrane region" description="Helical" evidence="5">
    <location>
        <begin position="285"/>
        <end position="311"/>
    </location>
</feature>
<dbReference type="PANTHER" id="PTHR24276:SF98">
    <property type="entry name" value="FI18310P1-RELATED"/>
    <property type="match status" value="1"/>
</dbReference>
<feature type="domain" description="Peptidase S1" evidence="7">
    <location>
        <begin position="14"/>
        <end position="227"/>
    </location>
</feature>
<evidence type="ECO:0000313" key="8">
    <source>
        <dbReference type="EMBL" id="JAT23024.1"/>
    </source>
</evidence>
<dbReference type="PANTHER" id="PTHR24276">
    <property type="entry name" value="POLYSERASE-RELATED"/>
    <property type="match status" value="1"/>
</dbReference>
<dbReference type="InterPro" id="IPR050430">
    <property type="entry name" value="Peptidase_S1"/>
</dbReference>
<dbReference type="AlphaFoldDB" id="A0A1B6LHG4"/>
<keyword evidence="6" id="KW-0732">Signal</keyword>
<evidence type="ECO:0000256" key="4">
    <source>
        <dbReference type="ARBA" id="ARBA00023157"/>
    </source>
</evidence>
<keyword evidence="5" id="KW-0472">Membrane</keyword>
<evidence type="ECO:0000256" key="1">
    <source>
        <dbReference type="ARBA" id="ARBA00022670"/>
    </source>
</evidence>
<dbReference type="GO" id="GO:0006508">
    <property type="term" value="P:proteolysis"/>
    <property type="evidence" value="ECO:0007669"/>
    <property type="project" value="UniProtKB-KW"/>
</dbReference>
<reference evidence="8" key="1">
    <citation type="submission" date="2015-11" db="EMBL/GenBank/DDBJ databases">
        <title>De novo transcriptome assembly of four potential Pierce s Disease insect vectors from Arizona vineyards.</title>
        <authorList>
            <person name="Tassone E.E."/>
        </authorList>
    </citation>
    <scope>NUCLEOTIDE SEQUENCE</scope>
</reference>
<keyword evidence="2" id="KW-0378">Hydrolase</keyword>
<keyword evidence="4" id="KW-1015">Disulfide bond</keyword>
<dbReference type="EMBL" id="GEBQ01016953">
    <property type="protein sequence ID" value="JAT23024.1"/>
    <property type="molecule type" value="Transcribed_RNA"/>
</dbReference>
<evidence type="ECO:0000256" key="6">
    <source>
        <dbReference type="SAM" id="SignalP"/>
    </source>
</evidence>
<keyword evidence="1" id="KW-0645">Protease</keyword>
<evidence type="ECO:0000256" key="2">
    <source>
        <dbReference type="ARBA" id="ARBA00022801"/>
    </source>
</evidence>
<evidence type="ECO:0000256" key="3">
    <source>
        <dbReference type="ARBA" id="ARBA00022825"/>
    </source>
</evidence>
<feature type="chain" id="PRO_5008587412" description="Peptidase S1 domain-containing protein" evidence="6">
    <location>
        <begin position="18"/>
        <end position="314"/>
    </location>
</feature>